<dbReference type="AlphaFoldDB" id="A0A1A9A6T0"/>
<feature type="transmembrane region" description="Helical" evidence="9">
    <location>
        <begin position="157"/>
        <end position="176"/>
    </location>
</feature>
<sequence>MLIRLLRTQLRPYRKLLAAVVAFQFVGTLASLYLPSLNADIIDKGVAVGDTGRILRTGGWMLLVSLLQIACSIAAVYFGAKTAMGFGRDLRGAIFGQVNRFSAREVARFGAPSLITRNTNDVQQVQMLVLLSCTMLVAAPIMSVGGVVMALREDVGLSWLLLVSVPVLAVLLGLLTRRMVPGFRLMQDRIDTVNRVLREQITGIRVVRAFVREPYETDRFGVANADLTATALRIGRLQAMIFPLVMLVLNVSSVAVLWFGAGRVDSGQIEIGALTAFLQYLMQILMAVMMATFMLMMVPRAAVCAERIVEVLDTDSSVVPAERPVTEVTGHGELELRGVGFQYPGASAPVLHDISFRATPGRTTAIIGSTGAGKTTLLSLIPRLVDPTAGTVLVDGVDVRELAPEELWRRIGLVPQRPYLFTGTVASNLRYGNPDATDADLWAALEIAQARDFVAEMAGGLDAPIAQGGTNVSGGQRQRLAIARALVRKPEIYLFDDSFSALDLGTDARLRAALKPVTADAAVVIVAQRVSTIVDADQIIVLEDGGVVGMGRHDDLLDSCPTYAEIVASQQTEEVPA</sequence>
<feature type="transmembrane region" description="Helical" evidence="9">
    <location>
        <begin position="241"/>
        <end position="260"/>
    </location>
</feature>
<dbReference type="FunFam" id="3.40.50.300:FF:000854">
    <property type="entry name" value="Multidrug ABC transporter ATP-binding protein"/>
    <property type="match status" value="1"/>
</dbReference>
<keyword evidence="3" id="KW-1003">Cell membrane</keyword>
<dbReference type="PROSITE" id="PS50893">
    <property type="entry name" value="ABC_TRANSPORTER_2"/>
    <property type="match status" value="1"/>
</dbReference>
<dbReference type="GO" id="GO:0016887">
    <property type="term" value="F:ATP hydrolysis activity"/>
    <property type="evidence" value="ECO:0007669"/>
    <property type="project" value="InterPro"/>
</dbReference>
<dbReference type="PANTHER" id="PTHR43394">
    <property type="entry name" value="ATP-DEPENDENT PERMEASE MDL1, MITOCHONDRIAL"/>
    <property type="match status" value="1"/>
</dbReference>
<keyword evidence="6 12" id="KW-0067">ATP-binding</keyword>
<feature type="transmembrane region" description="Helical" evidence="9">
    <location>
        <begin position="280"/>
        <end position="298"/>
    </location>
</feature>
<dbReference type="FunFam" id="1.20.1560.10:FF:000040">
    <property type="entry name" value="Multidrug ABC transporter ATP-binding protein"/>
    <property type="match status" value="1"/>
</dbReference>
<dbReference type="InterPro" id="IPR003593">
    <property type="entry name" value="AAA+_ATPase"/>
</dbReference>
<dbReference type="InterPro" id="IPR003439">
    <property type="entry name" value="ABC_transporter-like_ATP-bd"/>
</dbReference>
<proteinExistence type="predicted"/>
<evidence type="ECO:0000256" key="9">
    <source>
        <dbReference type="SAM" id="Phobius"/>
    </source>
</evidence>
<evidence type="ECO:0000256" key="6">
    <source>
        <dbReference type="ARBA" id="ARBA00022840"/>
    </source>
</evidence>
<evidence type="ECO:0000256" key="8">
    <source>
        <dbReference type="ARBA" id="ARBA00023136"/>
    </source>
</evidence>
<keyword evidence="13" id="KW-1185">Reference proteome</keyword>
<dbReference type="Pfam" id="PF00664">
    <property type="entry name" value="ABC_membrane"/>
    <property type="match status" value="1"/>
</dbReference>
<dbReference type="InterPro" id="IPR027417">
    <property type="entry name" value="P-loop_NTPase"/>
</dbReference>
<keyword evidence="5" id="KW-0547">Nucleotide-binding</keyword>
<dbReference type="PATRIC" id="fig|261654.4.peg.5430"/>
<feature type="transmembrane region" description="Helical" evidence="9">
    <location>
        <begin position="127"/>
        <end position="151"/>
    </location>
</feature>
<feature type="transmembrane region" description="Helical" evidence="9">
    <location>
        <begin position="60"/>
        <end position="80"/>
    </location>
</feature>
<dbReference type="InterPro" id="IPR039421">
    <property type="entry name" value="Type_1_exporter"/>
</dbReference>
<dbReference type="SMART" id="SM00382">
    <property type="entry name" value="AAA"/>
    <property type="match status" value="1"/>
</dbReference>
<dbReference type="PROSITE" id="PS50929">
    <property type="entry name" value="ABC_TM1F"/>
    <property type="match status" value="1"/>
</dbReference>
<dbReference type="SUPFAM" id="SSF90123">
    <property type="entry name" value="ABC transporter transmembrane region"/>
    <property type="match status" value="1"/>
</dbReference>
<dbReference type="EMBL" id="LT594323">
    <property type="protein sequence ID" value="SBT51823.1"/>
    <property type="molecule type" value="Genomic_DNA"/>
</dbReference>
<evidence type="ECO:0000256" key="2">
    <source>
        <dbReference type="ARBA" id="ARBA00022448"/>
    </source>
</evidence>
<evidence type="ECO:0000256" key="4">
    <source>
        <dbReference type="ARBA" id="ARBA00022692"/>
    </source>
</evidence>
<dbReference type="GO" id="GO:0005524">
    <property type="term" value="F:ATP binding"/>
    <property type="evidence" value="ECO:0007669"/>
    <property type="project" value="UniProtKB-KW"/>
</dbReference>
<reference evidence="13" key="1">
    <citation type="submission" date="2016-06" db="EMBL/GenBank/DDBJ databases">
        <authorList>
            <person name="Varghese N."/>
            <person name="Submissions Spin"/>
        </authorList>
    </citation>
    <scope>NUCLEOTIDE SEQUENCE [LARGE SCALE GENOMIC DNA]</scope>
    <source>
        <strain evidence="13">DSM 44815</strain>
    </source>
</reference>
<keyword evidence="2" id="KW-0813">Transport</keyword>
<organism evidence="12 13">
    <name type="scientific">Micromonospora auratinigra</name>
    <dbReference type="NCBI Taxonomy" id="261654"/>
    <lineage>
        <taxon>Bacteria</taxon>
        <taxon>Bacillati</taxon>
        <taxon>Actinomycetota</taxon>
        <taxon>Actinomycetes</taxon>
        <taxon>Micromonosporales</taxon>
        <taxon>Micromonosporaceae</taxon>
        <taxon>Micromonospora</taxon>
    </lineage>
</organism>
<dbReference type="Proteomes" id="UP000199385">
    <property type="component" value="Chromosome I"/>
</dbReference>
<keyword evidence="8 9" id="KW-0472">Membrane</keyword>
<dbReference type="InterPro" id="IPR011527">
    <property type="entry name" value="ABC1_TM_dom"/>
</dbReference>
<evidence type="ECO:0000313" key="13">
    <source>
        <dbReference type="Proteomes" id="UP000199385"/>
    </source>
</evidence>
<evidence type="ECO:0000259" key="10">
    <source>
        <dbReference type="PROSITE" id="PS50893"/>
    </source>
</evidence>
<dbReference type="Gene3D" id="1.20.1560.10">
    <property type="entry name" value="ABC transporter type 1, transmembrane domain"/>
    <property type="match status" value="1"/>
</dbReference>
<evidence type="ECO:0000256" key="1">
    <source>
        <dbReference type="ARBA" id="ARBA00004651"/>
    </source>
</evidence>
<evidence type="ECO:0000256" key="3">
    <source>
        <dbReference type="ARBA" id="ARBA00022475"/>
    </source>
</evidence>
<feature type="transmembrane region" description="Helical" evidence="9">
    <location>
        <begin position="16"/>
        <end position="34"/>
    </location>
</feature>
<dbReference type="SUPFAM" id="SSF52540">
    <property type="entry name" value="P-loop containing nucleoside triphosphate hydrolases"/>
    <property type="match status" value="1"/>
</dbReference>
<name>A0A1A9A6T0_9ACTN</name>
<dbReference type="InterPro" id="IPR036640">
    <property type="entry name" value="ABC1_TM_sf"/>
</dbReference>
<dbReference type="PANTHER" id="PTHR43394:SF1">
    <property type="entry name" value="ATP-BINDING CASSETTE SUB-FAMILY B MEMBER 10, MITOCHONDRIAL"/>
    <property type="match status" value="1"/>
</dbReference>
<dbReference type="RefSeq" id="WP_091670067.1">
    <property type="nucleotide sequence ID" value="NZ_LT594323.1"/>
</dbReference>
<keyword evidence="7 9" id="KW-1133">Transmembrane helix</keyword>
<dbReference type="GO" id="GO:0005886">
    <property type="term" value="C:plasma membrane"/>
    <property type="evidence" value="ECO:0007669"/>
    <property type="project" value="UniProtKB-SubCell"/>
</dbReference>
<comment type="subcellular location">
    <subcellularLocation>
        <location evidence="1">Cell membrane</location>
        <topology evidence="1">Multi-pass membrane protein</topology>
    </subcellularLocation>
</comment>
<evidence type="ECO:0000256" key="5">
    <source>
        <dbReference type="ARBA" id="ARBA00022741"/>
    </source>
</evidence>
<keyword evidence="4 9" id="KW-0812">Transmembrane</keyword>
<dbReference type="Gene3D" id="3.40.50.300">
    <property type="entry name" value="P-loop containing nucleotide triphosphate hydrolases"/>
    <property type="match status" value="1"/>
</dbReference>
<evidence type="ECO:0000256" key="7">
    <source>
        <dbReference type="ARBA" id="ARBA00022989"/>
    </source>
</evidence>
<gene>
    <name evidence="12" type="ORF">GA0070611_5359</name>
</gene>
<protein>
    <submittedName>
        <fullName evidence="12">ATP-binding cassette, subfamily B</fullName>
    </submittedName>
</protein>
<feature type="domain" description="ABC transporter" evidence="10">
    <location>
        <begin position="334"/>
        <end position="569"/>
    </location>
</feature>
<evidence type="ECO:0000259" key="11">
    <source>
        <dbReference type="PROSITE" id="PS50929"/>
    </source>
</evidence>
<feature type="domain" description="ABC transmembrane type-1" evidence="11">
    <location>
        <begin position="18"/>
        <end position="300"/>
    </location>
</feature>
<dbReference type="Pfam" id="PF00005">
    <property type="entry name" value="ABC_tran"/>
    <property type="match status" value="1"/>
</dbReference>
<accession>A0A1A9A6T0</accession>
<evidence type="ECO:0000313" key="12">
    <source>
        <dbReference type="EMBL" id="SBT51823.1"/>
    </source>
</evidence>
<dbReference type="GO" id="GO:0015421">
    <property type="term" value="F:ABC-type oligopeptide transporter activity"/>
    <property type="evidence" value="ECO:0007669"/>
    <property type="project" value="TreeGrafter"/>
</dbReference>
<dbReference type="OrthoDB" id="9806127at2"/>
<dbReference type="InterPro" id="IPR017871">
    <property type="entry name" value="ABC_transporter-like_CS"/>
</dbReference>
<dbReference type="PROSITE" id="PS00211">
    <property type="entry name" value="ABC_TRANSPORTER_1"/>
    <property type="match status" value="1"/>
</dbReference>
<dbReference type="CDD" id="cd18548">
    <property type="entry name" value="ABC_6TM_Tm287_like"/>
    <property type="match status" value="1"/>
</dbReference>
<dbReference type="STRING" id="261654.GA0070611_5359"/>